<dbReference type="OrthoDB" id="186871at2759"/>
<proteinExistence type="predicted"/>
<dbReference type="Pfam" id="PF07004">
    <property type="entry name" value="SHIPPO-rpt"/>
    <property type="match status" value="2"/>
</dbReference>
<evidence type="ECO:0000313" key="2">
    <source>
        <dbReference type="Proteomes" id="UP000316759"/>
    </source>
</evidence>
<organism evidence="1 2">
    <name type="scientific">Fasciola gigantica</name>
    <name type="common">Giant liver fluke</name>
    <dbReference type="NCBI Taxonomy" id="46835"/>
    <lineage>
        <taxon>Eukaryota</taxon>
        <taxon>Metazoa</taxon>
        <taxon>Spiralia</taxon>
        <taxon>Lophotrochozoa</taxon>
        <taxon>Platyhelminthes</taxon>
        <taxon>Trematoda</taxon>
        <taxon>Digenea</taxon>
        <taxon>Plagiorchiida</taxon>
        <taxon>Echinostomata</taxon>
        <taxon>Echinostomatoidea</taxon>
        <taxon>Fasciolidae</taxon>
        <taxon>Fasciola</taxon>
    </lineage>
</organism>
<protein>
    <submittedName>
        <fullName evidence="1">Uncharacterized protein</fullName>
    </submittedName>
</protein>
<evidence type="ECO:0000313" key="1">
    <source>
        <dbReference type="EMBL" id="TPP58351.1"/>
    </source>
</evidence>
<dbReference type="AlphaFoldDB" id="A0A504YCQ2"/>
<dbReference type="InterPro" id="IPR010736">
    <property type="entry name" value="SHIPPO-rpt"/>
</dbReference>
<dbReference type="EMBL" id="SUNJ01012093">
    <property type="protein sequence ID" value="TPP58351.1"/>
    <property type="molecule type" value="Genomic_DNA"/>
</dbReference>
<dbReference type="Proteomes" id="UP000316759">
    <property type="component" value="Unassembled WGS sequence"/>
</dbReference>
<comment type="caution">
    <text evidence="1">The sequence shown here is derived from an EMBL/GenBank/DDBJ whole genome shotgun (WGS) entry which is preliminary data.</text>
</comment>
<name>A0A504YCQ2_FASGI</name>
<accession>A0A504YCQ2</accession>
<reference evidence="1 2" key="1">
    <citation type="submission" date="2019-04" db="EMBL/GenBank/DDBJ databases">
        <title>Annotation for the trematode Fasciola gigantica.</title>
        <authorList>
            <person name="Choi Y.-J."/>
        </authorList>
    </citation>
    <scope>NUCLEOTIDE SEQUENCE [LARGE SCALE GENOMIC DNA]</scope>
    <source>
        <strain evidence="1">Uganda_cow_1</strain>
    </source>
</reference>
<keyword evidence="2" id="KW-1185">Reference proteome</keyword>
<sequence>MVFSKGAYNVSDFTTKFAHHGDLTGVVFHSTSKRHVFTPADKDPIPGPGAYQMDRFPKQPITREPIKLKSKFTTVVHTLSDDIVHHPPVPGPGTYNLRRGLVTPSFMSTAPFLSNVPRWLAPNCPIGLGIGDMANGPRASVSCPGGRDAFTIPGPTTYNPIIPGRASFHDKYHRTWM</sequence>
<gene>
    <name evidence="1" type="ORF">FGIG_10780</name>
</gene>